<feature type="domain" description="Peptidase S24/S26A/S26B/S26C" evidence="8">
    <location>
        <begin position="19"/>
        <end position="135"/>
    </location>
</feature>
<evidence type="ECO:0000256" key="5">
    <source>
        <dbReference type="ARBA" id="ARBA00023204"/>
    </source>
</evidence>
<accession>A0A3M9MZC8</accession>
<evidence type="ECO:0000256" key="2">
    <source>
        <dbReference type="ARBA" id="ARBA00022763"/>
    </source>
</evidence>
<dbReference type="Proteomes" id="UP000271010">
    <property type="component" value="Unassembled WGS sequence"/>
</dbReference>
<dbReference type="Gene3D" id="2.10.109.10">
    <property type="entry name" value="Umud Fragment, subunit A"/>
    <property type="match status" value="1"/>
</dbReference>
<dbReference type="InterPro" id="IPR039418">
    <property type="entry name" value="LexA-like"/>
</dbReference>
<dbReference type="GO" id="GO:0016787">
    <property type="term" value="F:hydrolase activity"/>
    <property type="evidence" value="ECO:0007669"/>
    <property type="project" value="UniProtKB-KW"/>
</dbReference>
<evidence type="ECO:0000313" key="10">
    <source>
        <dbReference type="Proteomes" id="UP000271010"/>
    </source>
</evidence>
<gene>
    <name evidence="9" type="ORF">EFA69_07030</name>
</gene>
<keyword evidence="5" id="KW-0234">DNA repair</keyword>
<evidence type="ECO:0000256" key="7">
    <source>
        <dbReference type="RuleBase" id="RU003991"/>
    </source>
</evidence>
<dbReference type="PRINTS" id="PR00726">
    <property type="entry name" value="LEXASERPTASE"/>
</dbReference>
<dbReference type="InterPro" id="IPR050077">
    <property type="entry name" value="LexA_repressor"/>
</dbReference>
<dbReference type="CDD" id="cd06529">
    <property type="entry name" value="S24_LexA-like"/>
    <property type="match status" value="1"/>
</dbReference>
<dbReference type="AlphaFoldDB" id="A0A3M9MZC8"/>
<evidence type="ECO:0000256" key="1">
    <source>
        <dbReference type="ARBA" id="ARBA00007484"/>
    </source>
</evidence>
<dbReference type="Pfam" id="PF00717">
    <property type="entry name" value="Peptidase_S24"/>
    <property type="match status" value="1"/>
</dbReference>
<dbReference type="InterPro" id="IPR006197">
    <property type="entry name" value="Peptidase_S24_LexA"/>
</dbReference>
<dbReference type="GO" id="GO:0003677">
    <property type="term" value="F:DNA binding"/>
    <property type="evidence" value="ECO:0007669"/>
    <property type="project" value="InterPro"/>
</dbReference>
<keyword evidence="3 7" id="KW-0378">Hydrolase</keyword>
<name>A0A3M9MZC8_9BACT</name>
<proteinExistence type="inferred from homology"/>
<sequence length="142" mass="15959">MLVEELYAAQVEYTVYEMPLFGTLVPAGFPSPADDYLEAQLNLHSYLIPRPATTFLVRVSGESMVKAGIRSGDLLVVDRSLRATDQRIVLAAVNGEYTVKRYCEIGGRRFLKAENDLYPTIELRPEDDFSIWGVVTSVVHQF</sequence>
<keyword evidence="6" id="KW-0742">SOS response</keyword>
<evidence type="ECO:0000313" key="9">
    <source>
        <dbReference type="EMBL" id="RNI30850.1"/>
    </source>
</evidence>
<protein>
    <submittedName>
        <fullName evidence="9">LexA family transcriptional regulator</fullName>
    </submittedName>
</protein>
<dbReference type="PANTHER" id="PTHR33516">
    <property type="entry name" value="LEXA REPRESSOR"/>
    <property type="match status" value="1"/>
</dbReference>
<comment type="similarity">
    <text evidence="1 7">Belongs to the peptidase S24 family.</text>
</comment>
<dbReference type="NCBIfam" id="NF007621">
    <property type="entry name" value="PRK10276.1"/>
    <property type="match status" value="1"/>
</dbReference>
<evidence type="ECO:0000256" key="6">
    <source>
        <dbReference type="ARBA" id="ARBA00023236"/>
    </source>
</evidence>
<keyword evidence="10" id="KW-1185">Reference proteome</keyword>
<organism evidence="9 10">
    <name type="scientific">Rufibacter immobilis</name>
    <dbReference type="NCBI Taxonomy" id="1348778"/>
    <lineage>
        <taxon>Bacteria</taxon>
        <taxon>Pseudomonadati</taxon>
        <taxon>Bacteroidota</taxon>
        <taxon>Cytophagia</taxon>
        <taxon>Cytophagales</taxon>
        <taxon>Hymenobacteraceae</taxon>
        <taxon>Rufibacter</taxon>
    </lineage>
</organism>
<dbReference type="InterPro" id="IPR036286">
    <property type="entry name" value="LexA/Signal_pep-like_sf"/>
</dbReference>
<evidence type="ECO:0000256" key="4">
    <source>
        <dbReference type="ARBA" id="ARBA00022813"/>
    </source>
</evidence>
<dbReference type="SUPFAM" id="SSF51306">
    <property type="entry name" value="LexA/Signal peptidase"/>
    <property type="match status" value="1"/>
</dbReference>
<keyword evidence="2" id="KW-0227">DNA damage</keyword>
<evidence type="ECO:0000259" key="8">
    <source>
        <dbReference type="Pfam" id="PF00717"/>
    </source>
</evidence>
<dbReference type="GO" id="GO:0006281">
    <property type="term" value="P:DNA repair"/>
    <property type="evidence" value="ECO:0007669"/>
    <property type="project" value="UniProtKB-KW"/>
</dbReference>
<dbReference type="GO" id="GO:0006355">
    <property type="term" value="P:regulation of DNA-templated transcription"/>
    <property type="evidence" value="ECO:0007669"/>
    <property type="project" value="InterPro"/>
</dbReference>
<dbReference type="RefSeq" id="WP_123132393.1">
    <property type="nucleotide sequence ID" value="NZ_RJJE01000007.1"/>
</dbReference>
<dbReference type="OrthoDB" id="9787787at2"/>
<dbReference type="InterPro" id="IPR015927">
    <property type="entry name" value="Peptidase_S24_S26A/B/C"/>
</dbReference>
<dbReference type="GO" id="GO:0009432">
    <property type="term" value="P:SOS response"/>
    <property type="evidence" value="ECO:0007669"/>
    <property type="project" value="UniProtKB-KW"/>
</dbReference>
<keyword evidence="4 7" id="KW-0068">Autocatalytic cleavage</keyword>
<comment type="caution">
    <text evidence="9">The sequence shown here is derived from an EMBL/GenBank/DDBJ whole genome shotgun (WGS) entry which is preliminary data.</text>
</comment>
<dbReference type="PANTHER" id="PTHR33516:SF2">
    <property type="entry name" value="LEXA REPRESSOR-RELATED"/>
    <property type="match status" value="1"/>
</dbReference>
<evidence type="ECO:0000256" key="3">
    <source>
        <dbReference type="ARBA" id="ARBA00022801"/>
    </source>
</evidence>
<reference evidence="9 10" key="1">
    <citation type="submission" date="2018-11" db="EMBL/GenBank/DDBJ databases">
        <title>Rufibacter latericius sp. nov., isolated from water in Baiyang Lake.</title>
        <authorList>
            <person name="Yang Y."/>
        </authorList>
    </citation>
    <scope>NUCLEOTIDE SEQUENCE [LARGE SCALE GENOMIC DNA]</scope>
    <source>
        <strain evidence="9 10">MCC P1</strain>
    </source>
</reference>
<dbReference type="EMBL" id="RJJE01000007">
    <property type="protein sequence ID" value="RNI30850.1"/>
    <property type="molecule type" value="Genomic_DNA"/>
</dbReference>